<feature type="region of interest" description="Disordered" evidence="6">
    <location>
        <begin position="759"/>
        <end position="960"/>
    </location>
</feature>
<feature type="compositionally biased region" description="Acidic residues" evidence="6">
    <location>
        <begin position="2054"/>
        <end position="2067"/>
    </location>
</feature>
<feature type="compositionally biased region" description="Basic and acidic residues" evidence="6">
    <location>
        <begin position="1427"/>
        <end position="1440"/>
    </location>
</feature>
<feature type="compositionally biased region" description="Basic and acidic residues" evidence="6">
    <location>
        <begin position="1040"/>
        <end position="1057"/>
    </location>
</feature>
<feature type="compositionally biased region" description="Basic and acidic residues" evidence="6">
    <location>
        <begin position="1077"/>
        <end position="1086"/>
    </location>
</feature>
<feature type="compositionally biased region" description="Acidic residues" evidence="6">
    <location>
        <begin position="1886"/>
        <end position="1899"/>
    </location>
</feature>
<dbReference type="GO" id="GO:0008270">
    <property type="term" value="F:zinc ion binding"/>
    <property type="evidence" value="ECO:0007669"/>
    <property type="project" value="UniProtKB-KW"/>
</dbReference>
<feature type="region of interest" description="Disordered" evidence="6">
    <location>
        <begin position="1823"/>
        <end position="1919"/>
    </location>
</feature>
<evidence type="ECO:0000313" key="9">
    <source>
        <dbReference type="Proteomes" id="UP000694680"/>
    </source>
</evidence>
<sequence length="2479" mass="275871">MMTCLPEDGYCQLDVARMVWSLLHQRNIISMFYRVMVLPLQRRAFIYFNTPESGREFSRRHSIKPYCLKDKPVKIHFVDHNMNPEFTEEVMYGQLMKLSNARVTPKSHLEHRLLLVQVSEVSLELIQAVMKEVASVGRLAGFLPLGNRICIEMLEPSDWMKVIQAKLGSLTAPHIWKKVIRVDTLQSLHKHQLQSVNFTINLEGLYWAAPGQTAQDSNTSSSSSTIPAAENTTPDSGSASETSKDVEMVEQESWGAVDTDTDVASSDDLTRTEKVPEGHTPSKKRPVVLTLSKHCHVVPTSTMVRHEGPKPSEVHHEGVKAFVEHPEHPAGLKPSKERPDGQTPSEKCIEFPTTSEDHAECPKPTKEHPEGTTPSKEYSERPTLFKERPEGPKPTEEHLEGSTPPKEASEDPTPFKESLEGPKPTEEHPEGSTLSKECSEGATSFKERPEGPKPTEGPTQFKEGPKPTEEHPEGSTPSKECSNGSTPFNKHLEGPKPTEKHPEGTTPSKKYSEGPTLFKECPEGPKLTEEHSEGSTPSKEASEDPIPFQESLEGPKSTEEHQEGSTPSKECSEGPIPFKEHPKPTEGPTPTEEHLEGSTLSKECSESPTPFQERSEGPKLTDEHPEGSTPSKECSECPTPFKERPEGSKLNKEHLEGSTPSKECSECPTLFKEHLEGPKPTEEHPEGSTPSKKCSDGPTPFKECLEGLKLSKVCSEGPTLSKEYPDGSTPSKECSEDLDPFEKQCEGLTPSEKYLECMMPSQKCPEGPAPSEEQSKGPILSGELSQGPTSIEEQSGSPTPSTKFSQGLTPTQELPQGPTLSEGLPQGPTLSEGLPQGPTLSEGLPQGPTLSEGLPQGPTLSEGLPQGPTLSEELPQGLTQTQELPQGLTLSEELLQCPIPTEKCPQGPTPIEELPQGPTSSVEQSEGSTRSEECPEGPTTSKHPKTEIEEHSPMGEDKIKAILAAIQQHKQTKGGKVTMDFTADVRFSDRDVFCFEQDTDEFVTLDEVSDDTKYTAKNTQSSNSSKRIRRRRGQMRSHSKTLEQESKSSNKSDRASERSCSPMSFQRRQRDSWTTTTRDKSWSPERRSHRGKDMSWSPERRSHRGRDKSRSPERRSLRSRDVSRSPEGRPYRDRDNSLTTERRSHRRKDDSRSPDRRSRHGRGKTLTTKHKSDPGKDKSPSNKCKENSSSTKRNSEPGEEESSSLESKERSQNTESRSEQEKSPISSLAALSAVGIMVAAVNTAAEPEKETPVEAPKEEEPSVTQSPKSEEKQEEEMENYQILDLFEENMEEEESRLPGPEEDQSLDGLSFQVLDSIDDEGNADVEESVEPQTDTSFQVLDSVTEDQTAPDHVTEVAAAENVSDETKVSNIAKRHKHIRGRTRRRKSKVLAANKNITVQENFEVIDSVKNPTETEHPEPISQAPKDVTPEAELKPIKEEEVYQVIDSIDEQSAPNAKKKQGRRGRPTRRSARGRTSEGESEEKQDETKTKSEATKLDSITYKEGAYEVPCTVLDSAGSETNQETQKVGRRRSTRGNKEKKITSQTASSKQEPKYQVIDSVEDDVALEEAVTVTRSTRGQRGRPAKRDISTRRQTAAKECKESKETSPKIEDTTVTVAEATYKVTDSVEDEGALDAPPVSEQDRKRGRPRNAKATSKLSSSKKAKVEIEEEPTYQIIDSVEEEVRSEDQEISYDPETAEKSSTPEDDYDKQKITKSVCEEDEEEPMYQIVDSVEDDQGQEETEDDPVPYIMIPGTIKGSTEGEEEHNDFTDFIEDKNNESSTLRSALLILDKEAKELEVNNEEPGSLSSIKESRSKVMAITSFEANELLTLDEVSVDEAPEEDGSERKEEGDQEDPRNQSISIEECCNTEMEMTTFEAQELLTLDEVSADEAPEESEEDGSERKEEGDQEDPRNQSISIEECCNTEMEMTTFEAQELLTLDEVSADEAPEESEEDGSERKDKVDQEEPGSQSISIEKRRSKEMEITALEAQELLTLDEVGADEAPEEGMEDGSKRKEEGNQEEPKNQSSSIEERRNMEMEVTAVDAQELLTLDEVSADEAPEEPEEDGSERKKEGDQEEPGCQSSCIAAYRSKEMEISAFEAQELLTLDEVTADEDQDEGEEDGSERKEEVDNEEPPGSQSSRRKARMRKGMNMTKIDIQELLTLDEVGADDVPDERDADGSEQKEGLKQEADLRNRSSSRERTRRKEVEMDQVETQELLTLDEVGADDAPEQPEVERPEPKNELPIYNEEKDGPISESGQSLNPLKSETLAEVDMEKDEDHRHDDDITEESDFIMLDEAVDDEEEVDPRPNAATSGRKEGKVYKDEETQTKESLSDKLAASPSMQQISIAEAEASGQSDKGATVSLKGQCEVKVVDKRRKELVGPEAKRSRSQSPDVPADFTLPTYNPCNPLGQEFVVPKAGFFCNICSIFYINENTAKEVHCTSRRHYDNLKKYYLKLKTTSSRASSPTSSNVSLDGV</sequence>
<feature type="compositionally biased region" description="Basic and acidic residues" evidence="6">
    <location>
        <begin position="1170"/>
        <end position="1186"/>
    </location>
</feature>
<feature type="compositionally biased region" description="Acidic residues" evidence="6">
    <location>
        <begin position="1731"/>
        <end position="1745"/>
    </location>
</feature>
<feature type="region of interest" description="Disordered" evidence="6">
    <location>
        <begin position="1405"/>
        <end position="1765"/>
    </location>
</feature>
<feature type="domain" description="Matrin-type" evidence="7">
    <location>
        <begin position="2423"/>
        <end position="2454"/>
    </location>
</feature>
<feature type="compositionally biased region" description="Basic and acidic residues" evidence="6">
    <location>
        <begin position="1108"/>
        <end position="1156"/>
    </location>
</feature>
<evidence type="ECO:0000256" key="6">
    <source>
        <dbReference type="SAM" id="MobiDB-lite"/>
    </source>
</evidence>
<dbReference type="GO" id="GO:0005634">
    <property type="term" value="C:nucleus"/>
    <property type="evidence" value="ECO:0007669"/>
    <property type="project" value="UniProtKB-SubCell"/>
</dbReference>
<keyword evidence="5" id="KW-0539">Nucleus</keyword>
<feature type="compositionally biased region" description="Polar residues" evidence="6">
    <location>
        <begin position="475"/>
        <end position="488"/>
    </location>
</feature>
<reference evidence="8" key="3">
    <citation type="submission" date="2025-09" db="UniProtKB">
        <authorList>
            <consortium name="Ensembl"/>
        </authorList>
    </citation>
    <scope>IDENTIFICATION</scope>
</reference>
<reference evidence="8" key="1">
    <citation type="submission" date="2020-06" db="EMBL/GenBank/DDBJ databases">
        <authorList>
            <consortium name="Wellcome Sanger Institute Data Sharing"/>
        </authorList>
    </citation>
    <scope>NUCLEOTIDE SEQUENCE [LARGE SCALE GENOMIC DNA]</scope>
</reference>
<feature type="compositionally biased region" description="Basic residues" evidence="6">
    <location>
        <begin position="1026"/>
        <end position="1039"/>
    </location>
</feature>
<feature type="compositionally biased region" description="Basic and acidic residues" evidence="6">
    <location>
        <begin position="944"/>
        <end position="960"/>
    </location>
</feature>
<feature type="compositionally biased region" description="Polar residues" evidence="6">
    <location>
        <begin position="230"/>
        <end position="241"/>
    </location>
</feature>
<feature type="region of interest" description="Disordered" evidence="6">
    <location>
        <begin position="1243"/>
        <end position="1334"/>
    </location>
</feature>
<keyword evidence="3" id="KW-0863">Zinc-finger</keyword>
<feature type="compositionally biased region" description="Acidic residues" evidence="6">
    <location>
        <begin position="2224"/>
        <end position="2233"/>
    </location>
</feature>
<feature type="compositionally biased region" description="Acidic residues" evidence="6">
    <location>
        <begin position="2110"/>
        <end position="2123"/>
    </location>
</feature>
<feature type="compositionally biased region" description="Basic and acidic residues" evidence="6">
    <location>
        <begin position="326"/>
        <end position="340"/>
    </location>
</feature>
<feature type="compositionally biased region" description="Basic and acidic residues" evidence="6">
    <location>
        <begin position="355"/>
        <end position="370"/>
    </location>
</feature>
<feature type="compositionally biased region" description="Basic and acidic residues" evidence="6">
    <location>
        <begin position="268"/>
        <end position="277"/>
    </location>
</feature>
<feature type="compositionally biased region" description="Basic and acidic residues" evidence="6">
    <location>
        <begin position="1900"/>
        <end position="1912"/>
    </location>
</feature>
<feature type="compositionally biased region" description="Low complexity" evidence="6">
    <location>
        <begin position="256"/>
        <end position="267"/>
    </location>
</feature>
<dbReference type="InterPro" id="IPR003604">
    <property type="entry name" value="Matrin/U1-like-C_Znf_C2H2"/>
</dbReference>
<accession>A0A8C5GAI3</accession>
<comment type="subcellular location">
    <subcellularLocation>
        <location evidence="1">Nucleus</location>
    </subcellularLocation>
</comment>
<evidence type="ECO:0000256" key="5">
    <source>
        <dbReference type="ARBA" id="ARBA00023242"/>
    </source>
</evidence>
<keyword evidence="9" id="KW-1185">Reference proteome</keyword>
<evidence type="ECO:0000256" key="4">
    <source>
        <dbReference type="ARBA" id="ARBA00022833"/>
    </source>
</evidence>
<feature type="compositionally biased region" description="Basic and acidic residues" evidence="6">
    <location>
        <begin position="2234"/>
        <end position="2254"/>
    </location>
</feature>
<feature type="region of interest" description="Disordered" evidence="6">
    <location>
        <begin position="212"/>
        <end position="289"/>
    </location>
</feature>
<dbReference type="GO" id="GO:0003676">
    <property type="term" value="F:nucleic acid binding"/>
    <property type="evidence" value="ECO:0007669"/>
    <property type="project" value="InterPro"/>
</dbReference>
<feature type="compositionally biased region" description="Basic and acidic residues" evidence="6">
    <location>
        <begin position="1206"/>
        <end position="1222"/>
    </location>
</feature>
<feature type="compositionally biased region" description="Basic and acidic residues" evidence="6">
    <location>
        <begin position="490"/>
        <end position="503"/>
    </location>
</feature>
<feature type="compositionally biased region" description="Acidic residues" evidence="6">
    <location>
        <begin position="2167"/>
        <end position="2177"/>
    </location>
</feature>
<feature type="compositionally biased region" description="Basic and acidic residues" evidence="6">
    <location>
        <begin position="2316"/>
        <end position="2335"/>
    </location>
</feature>
<feature type="compositionally biased region" description="Acidic residues" evidence="6">
    <location>
        <begin position="1942"/>
        <end position="1955"/>
    </location>
</feature>
<feature type="compositionally biased region" description="Basic and acidic residues" evidence="6">
    <location>
        <begin position="1974"/>
        <end position="1983"/>
    </location>
</feature>
<feature type="compositionally biased region" description="Polar residues" evidence="6">
    <location>
        <begin position="1058"/>
        <end position="1076"/>
    </location>
</feature>
<name>A0A8C5GAI3_GOUWI</name>
<feature type="compositionally biased region" description="Polar residues" evidence="6">
    <location>
        <begin position="598"/>
        <end position="612"/>
    </location>
</feature>
<dbReference type="InterPro" id="IPR000690">
    <property type="entry name" value="Matrin/U1-C_Znf_C2H2"/>
</dbReference>
<evidence type="ECO:0000256" key="2">
    <source>
        <dbReference type="ARBA" id="ARBA00022723"/>
    </source>
</evidence>
<feature type="region of interest" description="Disordered" evidence="6">
    <location>
        <begin position="1007"/>
        <end position="1227"/>
    </location>
</feature>
<organism evidence="8 9">
    <name type="scientific">Gouania willdenowi</name>
    <name type="common">Blunt-snouted clingfish</name>
    <name type="synonym">Lepadogaster willdenowi</name>
    <dbReference type="NCBI Taxonomy" id="441366"/>
    <lineage>
        <taxon>Eukaryota</taxon>
        <taxon>Metazoa</taxon>
        <taxon>Chordata</taxon>
        <taxon>Craniata</taxon>
        <taxon>Vertebrata</taxon>
        <taxon>Euteleostomi</taxon>
        <taxon>Actinopterygii</taxon>
        <taxon>Neopterygii</taxon>
        <taxon>Teleostei</taxon>
        <taxon>Neoteleostei</taxon>
        <taxon>Acanthomorphata</taxon>
        <taxon>Ovalentaria</taxon>
        <taxon>Blenniimorphae</taxon>
        <taxon>Blenniiformes</taxon>
        <taxon>Gobiesocoidei</taxon>
        <taxon>Gobiesocidae</taxon>
        <taxon>Gobiesocinae</taxon>
        <taxon>Gouania</taxon>
    </lineage>
</organism>
<feature type="compositionally biased region" description="Basic and acidic residues" evidence="6">
    <location>
        <begin position="1485"/>
        <end position="1495"/>
    </location>
</feature>
<dbReference type="Ensembl" id="ENSGWIT00000028536.1">
    <property type="protein sequence ID" value="ENSGWIP00000026132.1"/>
    <property type="gene ID" value="ENSGWIG00000013712.1"/>
</dbReference>
<keyword evidence="2" id="KW-0479">Metal-binding</keyword>
<feature type="compositionally biased region" description="Basic and acidic residues" evidence="6">
    <location>
        <begin position="2178"/>
        <end position="2209"/>
    </location>
</feature>
<feature type="compositionally biased region" description="Basic and acidic residues" evidence="6">
    <location>
        <begin position="641"/>
        <end position="656"/>
    </location>
</feature>
<evidence type="ECO:0000256" key="3">
    <source>
        <dbReference type="ARBA" id="ARBA00022771"/>
    </source>
</evidence>
<feature type="compositionally biased region" description="Basic and acidic residues" evidence="6">
    <location>
        <begin position="1246"/>
        <end position="1260"/>
    </location>
</feature>
<feature type="compositionally biased region" description="Basic and acidic residues" evidence="6">
    <location>
        <begin position="463"/>
        <end position="473"/>
    </location>
</feature>
<evidence type="ECO:0000313" key="8">
    <source>
        <dbReference type="Ensembl" id="ENSGWIP00000026132.1"/>
    </source>
</evidence>
<feature type="compositionally biased region" description="Acidic residues" evidence="6">
    <location>
        <begin position="1833"/>
        <end position="1843"/>
    </location>
</feature>
<dbReference type="PROSITE" id="PS50171">
    <property type="entry name" value="ZF_MATRIN"/>
    <property type="match status" value="1"/>
</dbReference>
<dbReference type="Proteomes" id="UP000694680">
    <property type="component" value="Chromosome 18"/>
</dbReference>
<keyword evidence="4" id="KW-0862">Zinc</keyword>
<feature type="compositionally biased region" description="Basic and acidic residues" evidence="6">
    <location>
        <begin position="671"/>
        <end position="686"/>
    </location>
</feature>
<feature type="compositionally biased region" description="Basic and acidic residues" evidence="6">
    <location>
        <begin position="613"/>
        <end position="626"/>
    </location>
</feature>
<feature type="compositionally biased region" description="Basic and acidic residues" evidence="6">
    <location>
        <begin position="2010"/>
        <end position="2037"/>
    </location>
</feature>
<feature type="compositionally biased region" description="Basic residues" evidence="6">
    <location>
        <begin position="1157"/>
        <end position="1169"/>
    </location>
</feature>
<feature type="region of interest" description="Disordered" evidence="6">
    <location>
        <begin position="1934"/>
        <end position="2086"/>
    </location>
</feature>
<feature type="compositionally biased region" description="Basic and acidic residues" evidence="6">
    <location>
        <begin position="407"/>
        <end position="430"/>
    </location>
</feature>
<proteinExistence type="predicted"/>
<feature type="compositionally biased region" description="Acidic residues" evidence="6">
    <location>
        <begin position="1316"/>
        <end position="1329"/>
    </location>
</feature>
<feature type="compositionally biased region" description="Basic and acidic residues" evidence="6">
    <location>
        <begin position="520"/>
        <end position="533"/>
    </location>
</feature>
<feature type="compositionally biased region" description="Acidic residues" evidence="6">
    <location>
        <begin position="1998"/>
        <end position="2009"/>
    </location>
</feature>
<evidence type="ECO:0000259" key="7">
    <source>
        <dbReference type="PROSITE" id="PS50171"/>
    </source>
</evidence>
<reference evidence="8" key="2">
    <citation type="submission" date="2025-08" db="UniProtKB">
        <authorList>
            <consortium name="Ensembl"/>
        </authorList>
    </citation>
    <scope>IDENTIFICATION</scope>
</reference>
<feature type="compositionally biased region" description="Low complexity" evidence="6">
    <location>
        <begin position="1863"/>
        <end position="1876"/>
    </location>
</feature>
<feature type="compositionally biased region" description="Polar residues" evidence="6">
    <location>
        <begin position="917"/>
        <end position="928"/>
    </location>
</feature>
<feature type="compositionally biased region" description="Polar residues" evidence="6">
    <location>
        <begin position="2257"/>
        <end position="2266"/>
    </location>
</feature>
<feature type="region of interest" description="Disordered" evidence="6">
    <location>
        <begin position="2100"/>
        <end position="2343"/>
    </location>
</feature>
<feature type="compositionally biased region" description="Basic and acidic residues" evidence="6">
    <location>
        <begin position="377"/>
        <end position="400"/>
    </location>
</feature>
<dbReference type="SMART" id="SM00451">
    <property type="entry name" value="ZnF_U1"/>
    <property type="match status" value="1"/>
</dbReference>
<feature type="compositionally biased region" description="Polar residues" evidence="6">
    <location>
        <begin position="783"/>
        <end position="814"/>
    </location>
</feature>
<feature type="compositionally biased region" description="Acidic residues" evidence="6">
    <location>
        <begin position="1285"/>
        <end position="1305"/>
    </location>
</feature>
<feature type="region of interest" description="Disordered" evidence="6">
    <location>
        <begin position="326"/>
        <end position="699"/>
    </location>
</feature>
<feature type="compositionally biased region" description="Basic residues" evidence="6">
    <location>
        <begin position="1456"/>
        <end position="1472"/>
    </location>
</feature>
<feature type="compositionally biased region" description="Low complexity" evidence="6">
    <location>
        <begin position="1651"/>
        <end position="1660"/>
    </location>
</feature>
<feature type="compositionally biased region" description="Basic and acidic residues" evidence="6">
    <location>
        <begin position="1844"/>
        <end position="1856"/>
    </location>
</feature>
<evidence type="ECO:0000256" key="1">
    <source>
        <dbReference type="ARBA" id="ARBA00004123"/>
    </source>
</evidence>
<protein>
    <recommendedName>
        <fullName evidence="7">Matrin-type domain-containing protein</fullName>
    </recommendedName>
</protein>
<feature type="region of interest" description="Disordered" evidence="6">
    <location>
        <begin position="715"/>
        <end position="747"/>
    </location>
</feature>
<feature type="compositionally biased region" description="Basic and acidic residues" evidence="6">
    <location>
        <begin position="1584"/>
        <end position="1611"/>
    </location>
</feature>